<dbReference type="InterPro" id="IPR029045">
    <property type="entry name" value="ClpP/crotonase-like_dom_sf"/>
</dbReference>
<dbReference type="InterPro" id="IPR001753">
    <property type="entry name" value="Enoyl-CoA_hydra/iso"/>
</dbReference>
<dbReference type="RefSeq" id="WP_147704168.1">
    <property type="nucleotide sequence ID" value="NZ_VDUY01000003.1"/>
</dbReference>
<comment type="caution">
    <text evidence="3">The sequence shown here is derived from an EMBL/GenBank/DDBJ whole genome shotgun (WGS) entry which is preliminary data.</text>
</comment>
<dbReference type="EMBL" id="VDUY01000003">
    <property type="protein sequence ID" value="TXL66257.1"/>
    <property type="molecule type" value="Genomic_DNA"/>
</dbReference>
<organism evidence="3 4">
    <name type="scientific">Zeimonas arvi</name>
    <dbReference type="NCBI Taxonomy" id="2498847"/>
    <lineage>
        <taxon>Bacteria</taxon>
        <taxon>Pseudomonadati</taxon>
        <taxon>Pseudomonadota</taxon>
        <taxon>Betaproteobacteria</taxon>
        <taxon>Burkholderiales</taxon>
        <taxon>Burkholderiaceae</taxon>
        <taxon>Zeimonas</taxon>
    </lineage>
</organism>
<evidence type="ECO:0000313" key="3">
    <source>
        <dbReference type="EMBL" id="TXL66257.1"/>
    </source>
</evidence>
<dbReference type="Gene3D" id="3.90.226.10">
    <property type="entry name" value="2-enoyl-CoA Hydratase, Chain A, domain 1"/>
    <property type="match status" value="1"/>
</dbReference>
<dbReference type="GO" id="GO:0016829">
    <property type="term" value="F:lyase activity"/>
    <property type="evidence" value="ECO:0007669"/>
    <property type="project" value="UniProtKB-KW"/>
</dbReference>
<protein>
    <submittedName>
        <fullName evidence="3">Enoyl-CoA hydratase/isomerase family protein</fullName>
    </submittedName>
</protein>
<dbReference type="Proteomes" id="UP000321548">
    <property type="component" value="Unassembled WGS sequence"/>
</dbReference>
<dbReference type="SUPFAM" id="SSF52096">
    <property type="entry name" value="ClpP/crotonase"/>
    <property type="match status" value="1"/>
</dbReference>
<proteinExistence type="predicted"/>
<keyword evidence="3" id="KW-0413">Isomerase</keyword>
<dbReference type="PANTHER" id="PTHR11941">
    <property type="entry name" value="ENOYL-COA HYDRATASE-RELATED"/>
    <property type="match status" value="1"/>
</dbReference>
<dbReference type="GO" id="GO:0006635">
    <property type="term" value="P:fatty acid beta-oxidation"/>
    <property type="evidence" value="ECO:0007669"/>
    <property type="project" value="TreeGrafter"/>
</dbReference>
<name>A0A5C8NY56_9BURK</name>
<keyword evidence="1" id="KW-0443">Lipid metabolism</keyword>
<evidence type="ECO:0000256" key="2">
    <source>
        <dbReference type="ARBA" id="ARBA00023239"/>
    </source>
</evidence>
<dbReference type="CDD" id="cd06558">
    <property type="entry name" value="crotonase-like"/>
    <property type="match status" value="1"/>
</dbReference>
<keyword evidence="4" id="KW-1185">Reference proteome</keyword>
<dbReference type="Pfam" id="PF00378">
    <property type="entry name" value="ECH_1"/>
    <property type="match status" value="1"/>
</dbReference>
<accession>A0A5C8NY56</accession>
<dbReference type="OrthoDB" id="9148881at2"/>
<sequence>MEETVPAGYENLKLEVADRCAVVTLDRPAARNALSSRLMRELIAVARELAERDDVDAVILTGAARFFSAGADLDDARTWADASLSISERRRITATGYRLCRAWEEIPQITIAAIEGYAVGGGLALALACDWRVAGEDAFVSLPEISLGIPLTWGTIPRLVNLLGPAKAKRLTILCERFAAPQALALGLLDYTAPSGGALALAREVAARALSMPPAVVRMSKESVNAAATVLNHAAGYMAHDQIALAAASEESRAARQAALRRSRPGARAEGRSV</sequence>
<keyword evidence="2" id="KW-0456">Lyase</keyword>
<dbReference type="PANTHER" id="PTHR11941:SF169">
    <property type="entry name" value="(7AS)-7A-METHYL-1,5-DIOXO-2,3,5,6,7,7A-HEXAHYDRO-1H-INDENE-CARBOXYL-COA HYDROLASE"/>
    <property type="match status" value="1"/>
</dbReference>
<evidence type="ECO:0000256" key="1">
    <source>
        <dbReference type="ARBA" id="ARBA00023098"/>
    </source>
</evidence>
<dbReference type="GO" id="GO:0016853">
    <property type="term" value="F:isomerase activity"/>
    <property type="evidence" value="ECO:0007669"/>
    <property type="project" value="UniProtKB-KW"/>
</dbReference>
<reference evidence="3 4" key="1">
    <citation type="submission" date="2019-06" db="EMBL/GenBank/DDBJ databases">
        <title>Quisquiliibacterium sp. nov., isolated from a maize field.</title>
        <authorList>
            <person name="Lin S.-Y."/>
            <person name="Tsai C.-F."/>
            <person name="Young C.-C."/>
        </authorList>
    </citation>
    <scope>NUCLEOTIDE SEQUENCE [LARGE SCALE GENOMIC DNA]</scope>
    <source>
        <strain evidence="3 4">CC-CFT501</strain>
    </source>
</reference>
<gene>
    <name evidence="3" type="ORF">FHP08_09310</name>
</gene>
<dbReference type="AlphaFoldDB" id="A0A5C8NY56"/>
<evidence type="ECO:0000313" key="4">
    <source>
        <dbReference type="Proteomes" id="UP000321548"/>
    </source>
</evidence>